<protein>
    <submittedName>
        <fullName evidence="2">Uncharacterized protein</fullName>
    </submittedName>
</protein>
<name>A0A1G4WUP7_9MYCO</name>
<dbReference type="Proteomes" id="UP000199707">
    <property type="component" value="Unassembled WGS sequence"/>
</dbReference>
<keyword evidence="1" id="KW-0732">Signal</keyword>
<evidence type="ECO:0000256" key="1">
    <source>
        <dbReference type="SAM" id="SignalP"/>
    </source>
</evidence>
<dbReference type="RefSeq" id="WP_090362552.1">
    <property type="nucleotide sequence ID" value="NZ_FMUB01000011.1"/>
</dbReference>
<evidence type="ECO:0000313" key="3">
    <source>
        <dbReference type="Proteomes" id="UP000199707"/>
    </source>
</evidence>
<evidence type="ECO:0000313" key="2">
    <source>
        <dbReference type="EMBL" id="SCX29881.1"/>
    </source>
</evidence>
<gene>
    <name evidence="2" type="ORF">SAMN02799620_04937</name>
</gene>
<sequence length="96" mass="10170">MRTIFFAPLAAVVALATAAPASAESAVSTIGLLESQGYHVNIDRVGSAPLDQCVVTSVRNPQEQTRLIQVDSHGDRDIVVPVVVPRTITVSLDCSR</sequence>
<feature type="signal peptide" evidence="1">
    <location>
        <begin position="1"/>
        <end position="23"/>
    </location>
</feature>
<feature type="chain" id="PRO_5011729119" evidence="1">
    <location>
        <begin position="24"/>
        <end position="96"/>
    </location>
</feature>
<reference evidence="3" key="1">
    <citation type="submission" date="2016-10" db="EMBL/GenBank/DDBJ databases">
        <authorList>
            <person name="Varghese N."/>
            <person name="Submissions S."/>
        </authorList>
    </citation>
    <scope>NUCLEOTIDE SEQUENCE [LARGE SCALE GENOMIC DNA]</scope>
    <source>
        <strain evidence="3">UNC267MFSha1.1M11</strain>
    </source>
</reference>
<dbReference type="EMBL" id="FMUB01000011">
    <property type="protein sequence ID" value="SCX29881.1"/>
    <property type="molecule type" value="Genomic_DNA"/>
</dbReference>
<proteinExistence type="predicted"/>
<dbReference type="AlphaFoldDB" id="A0A1G4WUP7"/>
<organism evidence="2 3">
    <name type="scientific">Mycolicibacterium fluoranthenivorans</name>
    <dbReference type="NCBI Taxonomy" id="258505"/>
    <lineage>
        <taxon>Bacteria</taxon>
        <taxon>Bacillati</taxon>
        <taxon>Actinomycetota</taxon>
        <taxon>Actinomycetes</taxon>
        <taxon>Mycobacteriales</taxon>
        <taxon>Mycobacteriaceae</taxon>
        <taxon>Mycolicibacterium</taxon>
    </lineage>
</organism>
<dbReference type="STRING" id="1502745.SAMN02799620_04937"/>
<accession>A0A1G4WUP7</accession>